<keyword evidence="1" id="KW-0547">Nucleotide-binding</keyword>
<dbReference type="SUPFAM" id="SSF52540">
    <property type="entry name" value="P-loop containing nucleoside triphosphate hydrolases"/>
    <property type="match status" value="1"/>
</dbReference>
<dbReference type="PANTHER" id="PTHR43384">
    <property type="entry name" value="SEPTUM SITE-DETERMINING PROTEIN MIND HOMOLOG, CHLOROPLASTIC-RELATED"/>
    <property type="match status" value="1"/>
</dbReference>
<protein>
    <submittedName>
        <fullName evidence="3">P-loop NTPase</fullName>
    </submittedName>
</protein>
<sequence length="415" mass="45781">MDKPLELLMSDTQDAPQSEEHVVFAMPFPINALLIDAQKEFLPQLEANLTRCINLSWEKTSDLSGIKTSKSSGKPFNLILLVIPHDDLLAQQALKCASSYGADIIILGQDTPQSVLRLAFQHGVSDFIPLDAPDIELFQALKKIALQLSEKTELASVLVVVNGKGGSGASFIASSLAVIAADRNDKDVALLDTDLHYGSLAHILGFEPTYFISDALQALGDMDEVALKSAMTSRGKLHLLAAAPFSMLNSYEDIKLGNIYDLLWKCRQHYNQVIVDLSRGPENWNGELLRNADILIVTQQNLMIVRETKALVQQLMTNMGIAKDKIHLVVNRYDKSNTAIKLIDIQNAVGIESIFVIANDYKLASECADLGKPITKVAKRQRMLQDLKLITERFLPATEDPSKKATGFWARILGK</sequence>
<dbReference type="Pfam" id="PF10609">
    <property type="entry name" value="ParA"/>
    <property type="match status" value="1"/>
</dbReference>
<evidence type="ECO:0000256" key="2">
    <source>
        <dbReference type="ARBA" id="ARBA00022840"/>
    </source>
</evidence>
<evidence type="ECO:0000313" key="4">
    <source>
        <dbReference type="Proteomes" id="UP000737113"/>
    </source>
</evidence>
<dbReference type="GO" id="GO:0005829">
    <property type="term" value="C:cytosol"/>
    <property type="evidence" value="ECO:0007669"/>
    <property type="project" value="TreeGrafter"/>
</dbReference>
<dbReference type="GO" id="GO:0051782">
    <property type="term" value="P:negative regulation of cell division"/>
    <property type="evidence" value="ECO:0007669"/>
    <property type="project" value="TreeGrafter"/>
</dbReference>
<dbReference type="Gene3D" id="3.40.50.300">
    <property type="entry name" value="P-loop containing nucleotide triphosphate hydrolases"/>
    <property type="match status" value="1"/>
</dbReference>
<keyword evidence="2" id="KW-0067">ATP-binding</keyword>
<dbReference type="InterPro" id="IPR027417">
    <property type="entry name" value="P-loop_NTPase"/>
</dbReference>
<dbReference type="GO" id="GO:0016887">
    <property type="term" value="F:ATP hydrolysis activity"/>
    <property type="evidence" value="ECO:0007669"/>
    <property type="project" value="TreeGrafter"/>
</dbReference>
<dbReference type="Proteomes" id="UP000737113">
    <property type="component" value="Unassembled WGS sequence"/>
</dbReference>
<dbReference type="InterPro" id="IPR033756">
    <property type="entry name" value="YlxH/NBP35"/>
</dbReference>
<dbReference type="AlphaFoldDB" id="A0A972JKX9"/>
<evidence type="ECO:0000313" key="3">
    <source>
        <dbReference type="EMBL" id="NMH64837.1"/>
    </source>
</evidence>
<dbReference type="EMBL" id="JAAXYH010000003">
    <property type="protein sequence ID" value="NMH64837.1"/>
    <property type="molecule type" value="Genomic_DNA"/>
</dbReference>
<organism evidence="3 4">
    <name type="scientific">Shewanella salipaludis</name>
    <dbReference type="NCBI Taxonomy" id="2723052"/>
    <lineage>
        <taxon>Bacteria</taxon>
        <taxon>Pseudomonadati</taxon>
        <taxon>Pseudomonadota</taxon>
        <taxon>Gammaproteobacteria</taxon>
        <taxon>Alteromonadales</taxon>
        <taxon>Shewanellaceae</taxon>
        <taxon>Shewanella</taxon>
    </lineage>
</organism>
<reference evidence="3" key="1">
    <citation type="submission" date="2020-04" db="EMBL/GenBank/DDBJ databases">
        <title>Description of Shewanella salipaludis sp. nov., isolated from a salt marsh.</title>
        <authorList>
            <person name="Park S."/>
            <person name="Yoon J.-H."/>
        </authorList>
    </citation>
    <scope>NUCLEOTIDE SEQUENCE</scope>
    <source>
        <strain evidence="3">SHSM-M6</strain>
    </source>
</reference>
<dbReference type="PANTHER" id="PTHR43384:SF13">
    <property type="entry name" value="SLR0110 PROTEIN"/>
    <property type="match status" value="1"/>
</dbReference>
<dbReference type="GO" id="GO:0009898">
    <property type="term" value="C:cytoplasmic side of plasma membrane"/>
    <property type="evidence" value="ECO:0007669"/>
    <property type="project" value="TreeGrafter"/>
</dbReference>
<gene>
    <name evidence="3" type="ORF">HC757_06595</name>
</gene>
<dbReference type="RefSeq" id="WP_169563517.1">
    <property type="nucleotide sequence ID" value="NZ_JAAXYH010000003.1"/>
</dbReference>
<accession>A0A972JKX9</accession>
<name>A0A972JKX9_9GAMM</name>
<comment type="caution">
    <text evidence="3">The sequence shown here is derived from an EMBL/GenBank/DDBJ whole genome shotgun (WGS) entry which is preliminary data.</text>
</comment>
<evidence type="ECO:0000256" key="1">
    <source>
        <dbReference type="ARBA" id="ARBA00022741"/>
    </source>
</evidence>
<proteinExistence type="predicted"/>
<dbReference type="InterPro" id="IPR050625">
    <property type="entry name" value="ParA/MinD_ATPase"/>
</dbReference>
<dbReference type="GO" id="GO:0005524">
    <property type="term" value="F:ATP binding"/>
    <property type="evidence" value="ECO:0007669"/>
    <property type="project" value="UniProtKB-KW"/>
</dbReference>
<keyword evidence="4" id="KW-1185">Reference proteome</keyword>